<dbReference type="GO" id="GO:0016301">
    <property type="term" value="F:kinase activity"/>
    <property type="evidence" value="ECO:0007669"/>
    <property type="project" value="UniProtKB-KW"/>
</dbReference>
<dbReference type="Pfam" id="PF14501">
    <property type="entry name" value="HATPase_c_5"/>
    <property type="match status" value="1"/>
</dbReference>
<gene>
    <name evidence="3" type="ORF">BRYFOR_08856</name>
</gene>
<keyword evidence="4" id="KW-1185">Reference proteome</keyword>
<comment type="caution">
    <text evidence="3">The sequence shown here is derived from an EMBL/GenBank/DDBJ whole genome shotgun (WGS) entry which is preliminary data.</text>
</comment>
<keyword evidence="3" id="KW-0418">Kinase</keyword>
<dbReference type="OrthoDB" id="9813149at2"/>
<feature type="transmembrane region" description="Helical" evidence="1">
    <location>
        <begin position="164"/>
        <end position="183"/>
    </location>
</feature>
<feature type="transmembrane region" description="Helical" evidence="1">
    <location>
        <begin position="12"/>
        <end position="29"/>
    </location>
</feature>
<feature type="domain" description="Sensor histidine kinase NatK-like C-terminal" evidence="2">
    <location>
        <begin position="330"/>
        <end position="435"/>
    </location>
</feature>
<sequence length="450" mass="51292">MIFEPVIPNIPRYYTAVAEWLACVVYVSILKKRYAKGKTALILAGGLAGQLIIQIVAGKLPEILWIPGMLTAVAAMGGLIMFCCAMSLKNAMYNAVRAFLLAELAASLEWQLYFYMVHGKPEDVFYVRLLYVAVIYGIVFGIAWTLEKRVLSDGDMLQVSTRELLSAVMIGALAFFMSNLSFLYEKTPFSSSIETEIFNIRTWVDLAGFFILYAYHALLNEFYLRYERDTMENMLQNQLMQYKLSRESIDLVNRKYHDLKHQIAVLRAESNADRRNAYLDEMESEIRVYEAQNKTGNDILDTVLTSKSLYCEKHKIGITCVADGHLLEFMDVMDICTIFGNALDNAIECELKIADKEKRLIHLSVAAKKQFLTISIENYCEEEAVFKDGLPLTSKKDHAYHGFGVKSILHSAQKYGGSITVSQEKNWFRLMVLIPFPKEQENSEVHKNKK</sequence>
<keyword evidence="3" id="KW-0808">Transferase</keyword>
<dbReference type="InterPro" id="IPR032834">
    <property type="entry name" value="NatK-like_C"/>
</dbReference>
<dbReference type="CDD" id="cd16935">
    <property type="entry name" value="HATPase_AgrC-ComD-like"/>
    <property type="match status" value="1"/>
</dbReference>
<organism evidence="3 4">
    <name type="scientific">Marvinbryantia formatexigens DSM 14469</name>
    <dbReference type="NCBI Taxonomy" id="478749"/>
    <lineage>
        <taxon>Bacteria</taxon>
        <taxon>Bacillati</taxon>
        <taxon>Bacillota</taxon>
        <taxon>Clostridia</taxon>
        <taxon>Lachnospirales</taxon>
        <taxon>Lachnospiraceae</taxon>
        <taxon>Marvinbryantia</taxon>
    </lineage>
</organism>
<feature type="transmembrane region" description="Helical" evidence="1">
    <location>
        <begin position="125"/>
        <end position="144"/>
    </location>
</feature>
<dbReference type="GO" id="GO:0042802">
    <property type="term" value="F:identical protein binding"/>
    <property type="evidence" value="ECO:0007669"/>
    <property type="project" value="TreeGrafter"/>
</dbReference>
<protein>
    <submittedName>
        <fullName evidence="3">Sensor histidine kinase VirS</fullName>
    </submittedName>
</protein>
<evidence type="ECO:0000313" key="3">
    <source>
        <dbReference type="EMBL" id="EET59142.1"/>
    </source>
</evidence>
<name>C6LJL9_9FIRM</name>
<evidence type="ECO:0000259" key="2">
    <source>
        <dbReference type="Pfam" id="PF14501"/>
    </source>
</evidence>
<dbReference type="EMBL" id="ACCL02000021">
    <property type="protein sequence ID" value="EET59142.1"/>
    <property type="molecule type" value="Genomic_DNA"/>
</dbReference>
<proteinExistence type="predicted"/>
<dbReference type="RefSeq" id="WP_006863619.1">
    <property type="nucleotide sequence ID" value="NZ_ACCL02000021.1"/>
</dbReference>
<accession>C6LJL9</accession>
<keyword evidence="1" id="KW-1133">Transmembrane helix</keyword>
<dbReference type="Proteomes" id="UP000005561">
    <property type="component" value="Unassembled WGS sequence"/>
</dbReference>
<evidence type="ECO:0000313" key="4">
    <source>
        <dbReference type="Proteomes" id="UP000005561"/>
    </source>
</evidence>
<dbReference type="STRING" id="168384.SAMN05660368_01952"/>
<keyword evidence="1" id="KW-0812">Transmembrane</keyword>
<feature type="transmembrane region" description="Helical" evidence="1">
    <location>
        <begin position="203"/>
        <end position="224"/>
    </location>
</feature>
<dbReference type="PANTHER" id="PTHR40448">
    <property type="entry name" value="TWO-COMPONENT SENSOR HISTIDINE KINASE"/>
    <property type="match status" value="1"/>
</dbReference>
<dbReference type="PANTHER" id="PTHR40448:SF1">
    <property type="entry name" value="TWO-COMPONENT SENSOR HISTIDINE KINASE"/>
    <property type="match status" value="1"/>
</dbReference>
<keyword evidence="1" id="KW-0472">Membrane</keyword>
<dbReference type="AlphaFoldDB" id="C6LJL9"/>
<dbReference type="eggNOG" id="COG3290">
    <property type="taxonomic scope" value="Bacteria"/>
</dbReference>
<feature type="transmembrane region" description="Helical" evidence="1">
    <location>
        <begin position="63"/>
        <end position="88"/>
    </location>
</feature>
<feature type="transmembrane region" description="Helical" evidence="1">
    <location>
        <begin position="41"/>
        <end position="57"/>
    </location>
</feature>
<evidence type="ECO:0000256" key="1">
    <source>
        <dbReference type="SAM" id="Phobius"/>
    </source>
</evidence>
<reference evidence="3" key="1">
    <citation type="submission" date="2009-07" db="EMBL/GenBank/DDBJ databases">
        <authorList>
            <person name="Weinstock G."/>
            <person name="Sodergren E."/>
            <person name="Clifton S."/>
            <person name="Fulton L."/>
            <person name="Fulton B."/>
            <person name="Courtney L."/>
            <person name="Fronick C."/>
            <person name="Harrison M."/>
            <person name="Strong C."/>
            <person name="Farmer C."/>
            <person name="Delahaunty K."/>
            <person name="Markovic C."/>
            <person name="Hall O."/>
            <person name="Minx P."/>
            <person name="Tomlinson C."/>
            <person name="Mitreva M."/>
            <person name="Nelson J."/>
            <person name="Hou S."/>
            <person name="Wollam A."/>
            <person name="Pepin K.H."/>
            <person name="Johnson M."/>
            <person name="Bhonagiri V."/>
            <person name="Nash W.E."/>
            <person name="Warren W."/>
            <person name="Chinwalla A."/>
            <person name="Mardis E.R."/>
            <person name="Wilson R.K."/>
        </authorList>
    </citation>
    <scope>NUCLEOTIDE SEQUENCE [LARGE SCALE GENOMIC DNA]</scope>
    <source>
        <strain evidence="3">DSM 14469</strain>
    </source>
</reference>
<dbReference type="Gene3D" id="3.30.565.10">
    <property type="entry name" value="Histidine kinase-like ATPase, C-terminal domain"/>
    <property type="match status" value="1"/>
</dbReference>
<dbReference type="SUPFAM" id="SSF55874">
    <property type="entry name" value="ATPase domain of HSP90 chaperone/DNA topoisomerase II/histidine kinase"/>
    <property type="match status" value="1"/>
</dbReference>
<dbReference type="InterPro" id="IPR036890">
    <property type="entry name" value="HATPase_C_sf"/>
</dbReference>